<keyword evidence="1" id="KW-0175">Coiled coil</keyword>
<evidence type="ECO:0000313" key="5">
    <source>
        <dbReference type="Proteomes" id="UP000318017"/>
    </source>
</evidence>
<feature type="coiled-coil region" evidence="1">
    <location>
        <begin position="196"/>
        <end position="230"/>
    </location>
</feature>
<evidence type="ECO:0000256" key="1">
    <source>
        <dbReference type="SAM" id="Coils"/>
    </source>
</evidence>
<feature type="transmembrane region" description="Helical" evidence="3">
    <location>
        <begin position="20"/>
        <end position="41"/>
    </location>
</feature>
<reference evidence="4 5" key="1">
    <citation type="submission" date="2019-02" db="EMBL/GenBank/DDBJ databases">
        <title>Deep-cultivation of Planctomycetes and their phenomic and genomic characterization uncovers novel biology.</title>
        <authorList>
            <person name="Wiegand S."/>
            <person name="Jogler M."/>
            <person name="Boedeker C."/>
            <person name="Pinto D."/>
            <person name="Vollmers J."/>
            <person name="Rivas-Marin E."/>
            <person name="Kohn T."/>
            <person name="Peeters S.H."/>
            <person name="Heuer A."/>
            <person name="Rast P."/>
            <person name="Oberbeckmann S."/>
            <person name="Bunk B."/>
            <person name="Jeske O."/>
            <person name="Meyerdierks A."/>
            <person name="Storesund J.E."/>
            <person name="Kallscheuer N."/>
            <person name="Luecker S."/>
            <person name="Lage O.M."/>
            <person name="Pohl T."/>
            <person name="Merkel B.J."/>
            <person name="Hornburger P."/>
            <person name="Mueller R.-W."/>
            <person name="Bruemmer F."/>
            <person name="Labrenz M."/>
            <person name="Spormann A.M."/>
            <person name="Op den Camp H."/>
            <person name="Overmann J."/>
            <person name="Amann R."/>
            <person name="Jetten M.S.M."/>
            <person name="Mascher T."/>
            <person name="Medema M.H."/>
            <person name="Devos D.P."/>
            <person name="Kaster A.-K."/>
            <person name="Ovreas L."/>
            <person name="Rohde M."/>
            <person name="Galperin M.Y."/>
            <person name="Jogler C."/>
        </authorList>
    </citation>
    <scope>NUCLEOTIDE SEQUENCE [LARGE SCALE GENOMIC DNA]</scope>
    <source>
        <strain evidence="4 5">Q31a</strain>
    </source>
</reference>
<keyword evidence="5" id="KW-1185">Reference proteome</keyword>
<evidence type="ECO:0008006" key="6">
    <source>
        <dbReference type="Google" id="ProtNLM"/>
    </source>
</evidence>
<feature type="region of interest" description="Disordered" evidence="2">
    <location>
        <begin position="89"/>
        <end position="110"/>
    </location>
</feature>
<keyword evidence="3" id="KW-0472">Membrane</keyword>
<dbReference type="EMBL" id="CP036298">
    <property type="protein sequence ID" value="QDV22324.1"/>
    <property type="molecule type" value="Genomic_DNA"/>
</dbReference>
<evidence type="ECO:0000313" key="4">
    <source>
        <dbReference type="EMBL" id="QDV22324.1"/>
    </source>
</evidence>
<dbReference type="RefSeq" id="WP_145073704.1">
    <property type="nucleotide sequence ID" value="NZ_CP036298.1"/>
</dbReference>
<proteinExistence type="predicted"/>
<evidence type="ECO:0000256" key="3">
    <source>
        <dbReference type="SAM" id="Phobius"/>
    </source>
</evidence>
<accession>A0A518G1A8</accession>
<dbReference type="Proteomes" id="UP000318017">
    <property type="component" value="Chromosome"/>
</dbReference>
<evidence type="ECO:0000256" key="2">
    <source>
        <dbReference type="SAM" id="MobiDB-lite"/>
    </source>
</evidence>
<dbReference type="AlphaFoldDB" id="A0A518G1A8"/>
<keyword evidence="3" id="KW-0812">Transmembrane</keyword>
<name>A0A518G1A8_9BACT</name>
<dbReference type="KEGG" id="ahel:Q31a_06080"/>
<sequence length="258" mass="28983">MPQPASKQLRSPRVLGVATLELILILPLILLMFVGIVWLGFSIIGQATVAVEARADAWRARFGAWNHRPLDFFSEEVVERSASDRIEVTPVLSSEDGPESKHSVQSGPWDHRNVPFRSMPNWQMYADVGIAAKTAGVQATYEDARNQIQSLQSTGDGLLAAMFAEIAEFLDSPGALFDGSAPSAQERVELDGQLELQKLEGAIQDLKLAQQKARRELDELKETEGDAEEHRIWVREKILERIKLQLRWLEAMRDEIDR</sequence>
<gene>
    <name evidence="4" type="ORF">Q31a_06080</name>
</gene>
<protein>
    <recommendedName>
        <fullName evidence="6">TadE-like protein</fullName>
    </recommendedName>
</protein>
<organism evidence="4 5">
    <name type="scientific">Aureliella helgolandensis</name>
    <dbReference type="NCBI Taxonomy" id="2527968"/>
    <lineage>
        <taxon>Bacteria</taxon>
        <taxon>Pseudomonadati</taxon>
        <taxon>Planctomycetota</taxon>
        <taxon>Planctomycetia</taxon>
        <taxon>Pirellulales</taxon>
        <taxon>Pirellulaceae</taxon>
        <taxon>Aureliella</taxon>
    </lineage>
</organism>
<keyword evidence="3" id="KW-1133">Transmembrane helix</keyword>